<keyword evidence="2" id="KW-1185">Reference proteome</keyword>
<dbReference type="EMBL" id="VOIH02000008">
    <property type="protein sequence ID" value="KAF3438891.1"/>
    <property type="molecule type" value="Genomic_DNA"/>
</dbReference>
<evidence type="ECO:0000313" key="2">
    <source>
        <dbReference type="Proteomes" id="UP000796880"/>
    </source>
</evidence>
<dbReference type="Proteomes" id="UP000796880">
    <property type="component" value="Unassembled WGS sequence"/>
</dbReference>
<protein>
    <submittedName>
        <fullName evidence="1">Uncharacterized protein</fullName>
    </submittedName>
</protein>
<evidence type="ECO:0000313" key="1">
    <source>
        <dbReference type="EMBL" id="KAF3438891.1"/>
    </source>
</evidence>
<name>A0A8K0DYA1_9ROSA</name>
<gene>
    <name evidence="1" type="ORF">FNV43_RR17166</name>
</gene>
<dbReference type="AlphaFoldDB" id="A0A8K0DYA1"/>
<comment type="caution">
    <text evidence="1">The sequence shown here is derived from an EMBL/GenBank/DDBJ whole genome shotgun (WGS) entry which is preliminary data.</text>
</comment>
<organism evidence="1 2">
    <name type="scientific">Rhamnella rubrinervis</name>
    <dbReference type="NCBI Taxonomy" id="2594499"/>
    <lineage>
        <taxon>Eukaryota</taxon>
        <taxon>Viridiplantae</taxon>
        <taxon>Streptophyta</taxon>
        <taxon>Embryophyta</taxon>
        <taxon>Tracheophyta</taxon>
        <taxon>Spermatophyta</taxon>
        <taxon>Magnoliopsida</taxon>
        <taxon>eudicotyledons</taxon>
        <taxon>Gunneridae</taxon>
        <taxon>Pentapetalae</taxon>
        <taxon>rosids</taxon>
        <taxon>fabids</taxon>
        <taxon>Rosales</taxon>
        <taxon>Rhamnaceae</taxon>
        <taxon>rhamnoid group</taxon>
        <taxon>Rhamneae</taxon>
        <taxon>Rhamnella</taxon>
    </lineage>
</organism>
<sequence length="150" mass="17297">MVVITELEDQLVDLHIKKEPLLKVKQWWLWDQGHLLYLASKLMKCGSPFEAEEEALSWKDVEWETDAKDVEKAISAKDDPLCWYAYHSICSIRECFVNRGQARKRKQPYAMPQRKSGLLLGRDLVFYEFSLGSIPPCILDVLLAEQAAAL</sequence>
<reference evidence="1" key="1">
    <citation type="submission" date="2020-03" db="EMBL/GenBank/DDBJ databases">
        <title>A high-quality chromosome-level genome assembly of a woody plant with both climbing and erect habits, Rhamnella rubrinervis.</title>
        <authorList>
            <person name="Lu Z."/>
            <person name="Yang Y."/>
            <person name="Zhu X."/>
            <person name="Sun Y."/>
        </authorList>
    </citation>
    <scope>NUCLEOTIDE SEQUENCE</scope>
    <source>
        <strain evidence="1">BYM</strain>
        <tissue evidence="1">Leaf</tissue>
    </source>
</reference>
<accession>A0A8K0DYA1</accession>
<proteinExistence type="predicted"/>